<keyword evidence="1" id="KW-0472">Membrane</keyword>
<feature type="transmembrane region" description="Helical" evidence="1">
    <location>
        <begin position="105"/>
        <end position="124"/>
    </location>
</feature>
<evidence type="ECO:0000256" key="1">
    <source>
        <dbReference type="SAM" id="Phobius"/>
    </source>
</evidence>
<sequence length="125" mass="14857">MDKDYDIKLNNKEKRNIDLLNKKHNKLNNQIREDNDPINMSIKSLFNKWGIVNIQVFKELVNLISNLDQFSSYFDDIDNTGQWYNGIMIILRKIFKIFSKDDRPIFIGFTFILLSFALYITQITS</sequence>
<dbReference type="EMBL" id="MN740377">
    <property type="protein sequence ID" value="QHU03407.1"/>
    <property type="molecule type" value="Genomic_DNA"/>
</dbReference>
<dbReference type="AlphaFoldDB" id="A0A6C0JG26"/>
<evidence type="ECO:0000313" key="2">
    <source>
        <dbReference type="EMBL" id="QHU03407.1"/>
    </source>
</evidence>
<reference evidence="2" key="1">
    <citation type="journal article" date="2020" name="Nature">
        <title>Giant virus diversity and host interactions through global metagenomics.</title>
        <authorList>
            <person name="Schulz F."/>
            <person name="Roux S."/>
            <person name="Paez-Espino D."/>
            <person name="Jungbluth S."/>
            <person name="Walsh D.A."/>
            <person name="Denef V.J."/>
            <person name="McMahon K.D."/>
            <person name="Konstantinidis K.T."/>
            <person name="Eloe-Fadrosh E.A."/>
            <person name="Kyrpides N.C."/>
            <person name="Woyke T."/>
        </authorList>
    </citation>
    <scope>NUCLEOTIDE SEQUENCE</scope>
    <source>
        <strain evidence="2">GVMAG-M-3300026093-6</strain>
    </source>
</reference>
<keyword evidence="1" id="KW-1133">Transmembrane helix</keyword>
<organism evidence="2">
    <name type="scientific">viral metagenome</name>
    <dbReference type="NCBI Taxonomy" id="1070528"/>
    <lineage>
        <taxon>unclassified sequences</taxon>
        <taxon>metagenomes</taxon>
        <taxon>organismal metagenomes</taxon>
    </lineage>
</organism>
<name>A0A6C0JG26_9ZZZZ</name>
<protein>
    <submittedName>
        <fullName evidence="2">Uncharacterized protein</fullName>
    </submittedName>
</protein>
<proteinExistence type="predicted"/>
<accession>A0A6C0JG26</accession>
<keyword evidence="1" id="KW-0812">Transmembrane</keyword>